<dbReference type="PANTHER" id="PTHR32347">
    <property type="entry name" value="EFFLUX SYSTEM COMPONENT YKNX-RELATED"/>
    <property type="match status" value="1"/>
</dbReference>
<comment type="caution">
    <text evidence="7">The sequence shown here is derived from an EMBL/GenBank/DDBJ whole genome shotgun (WGS) entry which is preliminary data.</text>
</comment>
<name>A0ABP8TI49_9ACTN</name>
<evidence type="ECO:0000259" key="6">
    <source>
        <dbReference type="Pfam" id="PF25984"/>
    </source>
</evidence>
<evidence type="ECO:0000256" key="1">
    <source>
        <dbReference type="ARBA" id="ARBA00004196"/>
    </source>
</evidence>
<comment type="similarity">
    <text evidence="2">Belongs to the membrane fusion protein (MFP) (TC 8.A.1) family.</text>
</comment>
<dbReference type="PANTHER" id="PTHR32347:SF23">
    <property type="entry name" value="BLL5650 PROTEIN"/>
    <property type="match status" value="1"/>
</dbReference>
<dbReference type="NCBIfam" id="TIGR01730">
    <property type="entry name" value="RND_mfp"/>
    <property type="match status" value="1"/>
</dbReference>
<reference evidence="8" key="1">
    <citation type="journal article" date="2019" name="Int. J. Syst. Evol. Microbiol.">
        <title>The Global Catalogue of Microorganisms (GCM) 10K type strain sequencing project: providing services to taxonomists for standard genome sequencing and annotation.</title>
        <authorList>
            <consortium name="The Broad Institute Genomics Platform"/>
            <consortium name="The Broad Institute Genome Sequencing Center for Infectious Disease"/>
            <person name="Wu L."/>
            <person name="Ma J."/>
        </authorList>
    </citation>
    <scope>NUCLEOTIDE SEQUENCE [LARGE SCALE GENOMIC DNA]</scope>
    <source>
        <strain evidence="8">JCM 17938</strain>
    </source>
</reference>
<organism evidence="7 8">
    <name type="scientific">Actinoallomurus liliacearum</name>
    <dbReference type="NCBI Taxonomy" id="1080073"/>
    <lineage>
        <taxon>Bacteria</taxon>
        <taxon>Bacillati</taxon>
        <taxon>Actinomycetota</taxon>
        <taxon>Actinomycetes</taxon>
        <taxon>Streptosporangiales</taxon>
        <taxon>Thermomonosporaceae</taxon>
        <taxon>Actinoallomurus</taxon>
    </lineage>
</organism>
<dbReference type="EMBL" id="BAABHJ010000005">
    <property type="protein sequence ID" value="GAA4605699.1"/>
    <property type="molecule type" value="Genomic_DNA"/>
</dbReference>
<dbReference type="InterPro" id="IPR006143">
    <property type="entry name" value="RND_pump_MFP"/>
</dbReference>
<keyword evidence="3" id="KW-0175">Coiled coil</keyword>
<comment type="subcellular location">
    <subcellularLocation>
        <location evidence="1">Cell envelope</location>
    </subcellularLocation>
</comment>
<feature type="domain" description="Multidrug resistance protein MdtA-like C-terminal permuted SH3" evidence="5">
    <location>
        <begin position="351"/>
        <end position="408"/>
    </location>
</feature>
<accession>A0ABP8TI49</accession>
<evidence type="ECO:0000256" key="4">
    <source>
        <dbReference type="SAM" id="MobiDB-lite"/>
    </source>
</evidence>
<dbReference type="Gene3D" id="2.40.420.20">
    <property type="match status" value="1"/>
</dbReference>
<dbReference type="SUPFAM" id="SSF111369">
    <property type="entry name" value="HlyD-like secretion proteins"/>
    <property type="match status" value="2"/>
</dbReference>
<dbReference type="Gene3D" id="2.40.50.100">
    <property type="match status" value="1"/>
</dbReference>
<evidence type="ECO:0000313" key="8">
    <source>
        <dbReference type="Proteomes" id="UP001500212"/>
    </source>
</evidence>
<dbReference type="Proteomes" id="UP001500212">
    <property type="component" value="Unassembled WGS sequence"/>
</dbReference>
<dbReference type="InterPro" id="IPR058639">
    <property type="entry name" value="BSH_YknX-like"/>
</dbReference>
<proteinExistence type="inferred from homology"/>
<dbReference type="Pfam" id="PF25984">
    <property type="entry name" value="BSH_YknX"/>
    <property type="match status" value="1"/>
</dbReference>
<sequence length="408" mass="40810">MSFRVSAPNFRLKRTQVATGVIGVAVIGAVTAVAVGTGGGSGAAPTYATVAEGEVTATAGAAGNVTSADSRDLAFSTSGTVKRVYVKVGAKVHAGARLARVDQTVALEDVAAARAALAAAEAAESSGSGTTSADAAAATTADRATIALAAYRPTVSPTPTPSAKTSTPSSTKRPSTRPSTPQNTRTSRAPASGNSSGGGTPQGGTTSAAQLEARVIQAKNTLTQAERALAGTVIKAPIDGTVLAVNGHAGDTASASSTFITIGDLNELQLQATFSQNDVAHIHVGQEAKITLSTDSTKTYAGSVTHVDTNATTSDQLVKYGVMIAFDDVPSKVLIGQSGTVSVTTASAADVLHVPSSAVRTAANGTSTVRVRQGDRTVTRTIKVGVRGDTYVEITSGLSKGERVVTSG</sequence>
<evidence type="ECO:0000256" key="2">
    <source>
        <dbReference type="ARBA" id="ARBA00009477"/>
    </source>
</evidence>
<dbReference type="RefSeq" id="WP_345351841.1">
    <property type="nucleotide sequence ID" value="NZ_BAABHJ010000005.1"/>
</dbReference>
<evidence type="ECO:0000256" key="3">
    <source>
        <dbReference type="ARBA" id="ARBA00023054"/>
    </source>
</evidence>
<evidence type="ECO:0000259" key="5">
    <source>
        <dbReference type="Pfam" id="PF25967"/>
    </source>
</evidence>
<dbReference type="InterPro" id="IPR058627">
    <property type="entry name" value="MdtA-like_C"/>
</dbReference>
<keyword evidence="8" id="KW-1185">Reference proteome</keyword>
<dbReference type="Pfam" id="PF25967">
    <property type="entry name" value="RND-MFP_C"/>
    <property type="match status" value="1"/>
</dbReference>
<feature type="domain" description="YknX-like barrel-sandwich hybrid" evidence="6">
    <location>
        <begin position="77"/>
        <end position="263"/>
    </location>
</feature>
<protein>
    <submittedName>
        <fullName evidence="7">Uncharacterized protein</fullName>
    </submittedName>
</protein>
<feature type="compositionally biased region" description="Low complexity" evidence="4">
    <location>
        <begin position="150"/>
        <end position="181"/>
    </location>
</feature>
<evidence type="ECO:0000313" key="7">
    <source>
        <dbReference type="EMBL" id="GAA4605699.1"/>
    </source>
</evidence>
<gene>
    <name evidence="7" type="ORF">GCM10023195_19990</name>
</gene>
<feature type="region of interest" description="Disordered" evidence="4">
    <location>
        <begin position="150"/>
        <end position="208"/>
    </location>
</feature>
<dbReference type="InterPro" id="IPR050465">
    <property type="entry name" value="UPF0194_transport"/>
</dbReference>
<dbReference type="Gene3D" id="2.40.30.170">
    <property type="match status" value="1"/>
</dbReference>